<dbReference type="GO" id="GO:0003700">
    <property type="term" value="F:DNA-binding transcription factor activity"/>
    <property type="evidence" value="ECO:0007669"/>
    <property type="project" value="TreeGrafter"/>
</dbReference>
<dbReference type="SUPFAM" id="SSF55781">
    <property type="entry name" value="GAF domain-like"/>
    <property type="match status" value="1"/>
</dbReference>
<dbReference type="InterPro" id="IPR029016">
    <property type="entry name" value="GAF-like_dom_sf"/>
</dbReference>
<dbReference type="GO" id="GO:0003677">
    <property type="term" value="F:DNA binding"/>
    <property type="evidence" value="ECO:0007669"/>
    <property type="project" value="UniProtKB-KW"/>
</dbReference>
<dbReference type="Pfam" id="PF09339">
    <property type="entry name" value="HTH_IclR"/>
    <property type="match status" value="1"/>
</dbReference>
<evidence type="ECO:0000313" key="7">
    <source>
        <dbReference type="Proteomes" id="UP000193207"/>
    </source>
</evidence>
<feature type="domain" description="IclR-ED" evidence="5">
    <location>
        <begin position="78"/>
        <end position="261"/>
    </location>
</feature>
<dbReference type="InterPro" id="IPR036388">
    <property type="entry name" value="WH-like_DNA-bd_sf"/>
</dbReference>
<dbReference type="PANTHER" id="PTHR30136">
    <property type="entry name" value="HELIX-TURN-HELIX TRANSCRIPTIONAL REGULATOR, ICLR FAMILY"/>
    <property type="match status" value="1"/>
</dbReference>
<dbReference type="Gene3D" id="3.30.450.40">
    <property type="match status" value="1"/>
</dbReference>
<feature type="domain" description="HTH iclR-type" evidence="4">
    <location>
        <begin position="15"/>
        <end position="77"/>
    </location>
</feature>
<dbReference type="InterPro" id="IPR014757">
    <property type="entry name" value="Tscrpt_reg_IclR_C"/>
</dbReference>
<dbReference type="SMART" id="SM00346">
    <property type="entry name" value="HTH_ICLR"/>
    <property type="match status" value="1"/>
</dbReference>
<dbReference type="EMBL" id="FWFU01000001">
    <property type="protein sequence ID" value="SLN12865.1"/>
    <property type="molecule type" value="Genomic_DNA"/>
</dbReference>
<dbReference type="Pfam" id="PF01614">
    <property type="entry name" value="IclR_C"/>
    <property type="match status" value="1"/>
</dbReference>
<gene>
    <name evidence="6" type="primary">pcaR_1</name>
    <name evidence="6" type="ORF">ROH8110_00203</name>
</gene>
<keyword evidence="3" id="KW-0804">Transcription</keyword>
<dbReference type="PROSITE" id="PS51078">
    <property type="entry name" value="ICLR_ED"/>
    <property type="match status" value="1"/>
</dbReference>
<dbReference type="InterPro" id="IPR050707">
    <property type="entry name" value="HTH_MetabolicPath_Reg"/>
</dbReference>
<dbReference type="GO" id="GO:0045892">
    <property type="term" value="P:negative regulation of DNA-templated transcription"/>
    <property type="evidence" value="ECO:0007669"/>
    <property type="project" value="TreeGrafter"/>
</dbReference>
<evidence type="ECO:0000256" key="2">
    <source>
        <dbReference type="ARBA" id="ARBA00023125"/>
    </source>
</evidence>
<proteinExistence type="predicted"/>
<reference evidence="6 7" key="1">
    <citation type="submission" date="2017-03" db="EMBL/GenBank/DDBJ databases">
        <authorList>
            <person name="Afonso C.L."/>
            <person name="Miller P.J."/>
            <person name="Scott M.A."/>
            <person name="Spackman E."/>
            <person name="Goraichik I."/>
            <person name="Dimitrov K.M."/>
            <person name="Suarez D.L."/>
            <person name="Swayne D.E."/>
        </authorList>
    </citation>
    <scope>NUCLEOTIDE SEQUENCE [LARGE SCALE GENOMIC DNA]</scope>
    <source>
        <strain evidence="6 7">CECT 8110</strain>
    </source>
</reference>
<sequence length="265" mass="28820">MSEDEQGQATDRQFVTSLARGLRIIAAFRPDERALSNQELAARTGLPRPTVSRFTHTLRKLNYLAYHERAGRYSLTPRVIELGHAAHVSTGIRDIARPAMEALSEIGAFSVALGVPSGLEIRYIELARRPEAIVLNLEVGALVPMLQTAIGRAYLAGLSQERRAEILSDLARADPALFAAQEEAVNAAVAGFEARGYAASMGGWWPELHAVATTISVVDGADPLLLSVSGLSSVMTAERIREEYAPALMNSAQIIQSRMRRLYPD</sequence>
<protein>
    <submittedName>
        <fullName evidence="6">Pca regulon regulatory protein</fullName>
    </submittedName>
</protein>
<dbReference type="RefSeq" id="WP_085815935.1">
    <property type="nucleotide sequence ID" value="NZ_FWFU01000001.1"/>
</dbReference>
<dbReference type="AlphaFoldDB" id="A0A1X6Y7J3"/>
<accession>A0A1X6Y7J3</accession>
<dbReference type="PROSITE" id="PS51077">
    <property type="entry name" value="HTH_ICLR"/>
    <property type="match status" value="1"/>
</dbReference>
<dbReference type="SUPFAM" id="SSF46785">
    <property type="entry name" value="Winged helix' DNA-binding domain"/>
    <property type="match status" value="1"/>
</dbReference>
<keyword evidence="7" id="KW-1185">Reference proteome</keyword>
<keyword evidence="2" id="KW-0238">DNA-binding</keyword>
<dbReference type="PANTHER" id="PTHR30136:SF33">
    <property type="entry name" value="TRANSCRIPTIONAL REGULATORY PROTEIN"/>
    <property type="match status" value="1"/>
</dbReference>
<evidence type="ECO:0000256" key="1">
    <source>
        <dbReference type="ARBA" id="ARBA00023015"/>
    </source>
</evidence>
<dbReference type="Gene3D" id="1.10.10.10">
    <property type="entry name" value="Winged helix-like DNA-binding domain superfamily/Winged helix DNA-binding domain"/>
    <property type="match status" value="1"/>
</dbReference>
<dbReference type="OrthoDB" id="9807558at2"/>
<name>A0A1X6Y7J3_9RHOB</name>
<dbReference type="Proteomes" id="UP000193207">
    <property type="component" value="Unassembled WGS sequence"/>
</dbReference>
<evidence type="ECO:0000259" key="4">
    <source>
        <dbReference type="PROSITE" id="PS51077"/>
    </source>
</evidence>
<dbReference type="InterPro" id="IPR036390">
    <property type="entry name" value="WH_DNA-bd_sf"/>
</dbReference>
<evidence type="ECO:0000256" key="3">
    <source>
        <dbReference type="ARBA" id="ARBA00023163"/>
    </source>
</evidence>
<dbReference type="InterPro" id="IPR005471">
    <property type="entry name" value="Tscrpt_reg_IclR_N"/>
</dbReference>
<evidence type="ECO:0000313" key="6">
    <source>
        <dbReference type="EMBL" id="SLN12865.1"/>
    </source>
</evidence>
<organism evidence="6 7">
    <name type="scientific">Roseovarius halotolerans</name>
    <dbReference type="NCBI Taxonomy" id="505353"/>
    <lineage>
        <taxon>Bacteria</taxon>
        <taxon>Pseudomonadati</taxon>
        <taxon>Pseudomonadota</taxon>
        <taxon>Alphaproteobacteria</taxon>
        <taxon>Rhodobacterales</taxon>
        <taxon>Roseobacteraceae</taxon>
        <taxon>Roseovarius</taxon>
    </lineage>
</organism>
<evidence type="ECO:0000259" key="5">
    <source>
        <dbReference type="PROSITE" id="PS51078"/>
    </source>
</evidence>
<keyword evidence="1" id="KW-0805">Transcription regulation</keyword>